<evidence type="ECO:0000313" key="2">
    <source>
        <dbReference type="Proteomes" id="UP000298588"/>
    </source>
</evidence>
<dbReference type="Proteomes" id="UP000298588">
    <property type="component" value="Chromosome"/>
</dbReference>
<accession>A0A4D7QTZ4</accession>
<dbReference type="RefSeq" id="WP_137100781.1">
    <property type="nucleotide sequence ID" value="NZ_CP039865.1"/>
</dbReference>
<gene>
    <name evidence="1" type="ORF">E8L99_17650</name>
</gene>
<protein>
    <submittedName>
        <fullName evidence="1">Uncharacterized protein</fullName>
    </submittedName>
</protein>
<evidence type="ECO:0000313" key="1">
    <source>
        <dbReference type="EMBL" id="QCK87452.1"/>
    </source>
</evidence>
<name>A0A4D7QTZ4_9HYPH</name>
<reference evidence="1 2" key="1">
    <citation type="submission" date="2019-04" db="EMBL/GenBank/DDBJ databases">
        <title>Phreatobacter aquaticus sp. nov.</title>
        <authorList>
            <person name="Choi A."/>
            <person name="Baek K."/>
        </authorList>
    </citation>
    <scope>NUCLEOTIDE SEQUENCE [LARGE SCALE GENOMIC DNA]</scope>
    <source>
        <strain evidence="1 2">NMCR1094</strain>
    </source>
</reference>
<organism evidence="1 2">
    <name type="scientific">Phreatobacter aquaticus</name>
    <dbReference type="NCBI Taxonomy" id="2570229"/>
    <lineage>
        <taxon>Bacteria</taxon>
        <taxon>Pseudomonadati</taxon>
        <taxon>Pseudomonadota</taxon>
        <taxon>Alphaproteobacteria</taxon>
        <taxon>Hyphomicrobiales</taxon>
        <taxon>Phreatobacteraceae</taxon>
        <taxon>Phreatobacter</taxon>
    </lineage>
</organism>
<dbReference type="AlphaFoldDB" id="A0A4D7QTZ4"/>
<keyword evidence="2" id="KW-1185">Reference proteome</keyword>
<dbReference type="EMBL" id="CP039865">
    <property type="protein sequence ID" value="QCK87452.1"/>
    <property type="molecule type" value="Genomic_DNA"/>
</dbReference>
<dbReference type="KEGG" id="paqt:E8L99_17650"/>
<sequence>MTLPENFLTGQAAVIANEAEAELAKLSNEIIKALSLQVYDAAARDEFHRVHVIAHKLARISAIMLED</sequence>
<proteinExistence type="predicted"/>